<evidence type="ECO:0000313" key="2">
    <source>
        <dbReference type="Proteomes" id="UP000075515"/>
    </source>
</evidence>
<evidence type="ECO:0000313" key="1">
    <source>
        <dbReference type="EMBL" id="KYF78547.1"/>
    </source>
</evidence>
<accession>A0A150S5J0</accession>
<comment type="caution">
    <text evidence="1">The sequence shown here is derived from an EMBL/GenBank/DDBJ whole genome shotgun (WGS) entry which is preliminary data.</text>
</comment>
<organism evidence="1 2">
    <name type="scientific">Sorangium cellulosum</name>
    <name type="common">Polyangium cellulosum</name>
    <dbReference type="NCBI Taxonomy" id="56"/>
    <lineage>
        <taxon>Bacteria</taxon>
        <taxon>Pseudomonadati</taxon>
        <taxon>Myxococcota</taxon>
        <taxon>Polyangia</taxon>
        <taxon>Polyangiales</taxon>
        <taxon>Polyangiaceae</taxon>
        <taxon>Sorangium</taxon>
    </lineage>
</organism>
<sequence>MSENTTIRSGIQYVQGVFKQISLLLQTADQQLGELDFHKAYGNICIEDTGVKVGEPEKWLPNALFRFYGSDESPRVLLFVSVLLDDRYAEYKPMSECLLTAGAFIHKGDGWGDKDWKGWWARWHGYHDPRYDDGRVTCSESKDWPEQDEDAKVIERLFTVGRPLPDLRSAEDLKIFLAPLLDQIAAYLSAA</sequence>
<dbReference type="EMBL" id="JEMC01003788">
    <property type="protein sequence ID" value="KYF78547.1"/>
    <property type="molecule type" value="Genomic_DNA"/>
</dbReference>
<dbReference type="AlphaFoldDB" id="A0A150S5J0"/>
<dbReference type="Proteomes" id="UP000075515">
    <property type="component" value="Unassembled WGS sequence"/>
</dbReference>
<gene>
    <name evidence="1" type="ORF">BE18_17525</name>
</gene>
<name>A0A150S5J0_SORCE</name>
<protein>
    <submittedName>
        <fullName evidence="1">Uncharacterized protein</fullName>
    </submittedName>
</protein>
<reference evidence="1 2" key="1">
    <citation type="submission" date="2014-02" db="EMBL/GenBank/DDBJ databases">
        <title>The small core and large imbalanced accessory genome model reveals a collaborative survival strategy of Sorangium cellulosum strains in nature.</title>
        <authorList>
            <person name="Han K."/>
            <person name="Peng R."/>
            <person name="Blom J."/>
            <person name="Li Y.-Z."/>
        </authorList>
    </citation>
    <scope>NUCLEOTIDE SEQUENCE [LARGE SCALE GENOMIC DNA]</scope>
    <source>
        <strain evidence="1 2">So0149</strain>
    </source>
</reference>
<proteinExistence type="predicted"/>